<comment type="caution">
    <text evidence="3">The sequence shown here is derived from an EMBL/GenBank/DDBJ whole genome shotgun (WGS) entry which is preliminary data.</text>
</comment>
<dbReference type="EMBL" id="JAGRRH010000014">
    <property type="protein sequence ID" value="KAG7359310.1"/>
    <property type="molecule type" value="Genomic_DNA"/>
</dbReference>
<reference evidence="3" key="2">
    <citation type="submission" date="2021-04" db="EMBL/GenBank/DDBJ databases">
        <authorList>
            <person name="Podell S."/>
        </authorList>
    </citation>
    <scope>NUCLEOTIDE SEQUENCE</scope>
    <source>
        <strain evidence="3">Hildebrandi</strain>
    </source>
</reference>
<evidence type="ECO:0000313" key="3">
    <source>
        <dbReference type="EMBL" id="KAG7359310.1"/>
    </source>
</evidence>
<feature type="transmembrane region" description="Helical" evidence="2">
    <location>
        <begin position="54"/>
        <end position="75"/>
    </location>
</feature>
<protein>
    <submittedName>
        <fullName evidence="3">Uncharacterized protein</fullName>
    </submittedName>
</protein>
<name>A0A9K3LCM6_9STRA</name>
<keyword evidence="4" id="KW-1185">Reference proteome</keyword>
<evidence type="ECO:0000313" key="4">
    <source>
        <dbReference type="Proteomes" id="UP000693970"/>
    </source>
</evidence>
<sequence>MASVRINIVKTDSVKPQYGIDRTMPAMLPMGEDEWKLFCERVDRIICPLNLSKFDTLLLSLIICFLLSSPAIAMFIILRPLLLVIFIPLTLMICRCSWIHHSETKKRSVYQLRQLCEETSRAANDEISFHFRDGVIQGSEPTDTSAPCFIEARIRTIDVIVVVASDATTTHAFDSKTGKQFPDVEYAVTDLPFAQAIKVDEEETPARQRQADDQKDVEKDMESASSLTRQ</sequence>
<feature type="compositionally biased region" description="Basic and acidic residues" evidence="1">
    <location>
        <begin position="204"/>
        <end position="222"/>
    </location>
</feature>
<evidence type="ECO:0000256" key="2">
    <source>
        <dbReference type="SAM" id="Phobius"/>
    </source>
</evidence>
<feature type="region of interest" description="Disordered" evidence="1">
    <location>
        <begin position="197"/>
        <end position="230"/>
    </location>
</feature>
<dbReference type="Proteomes" id="UP000693970">
    <property type="component" value="Unassembled WGS sequence"/>
</dbReference>
<keyword evidence="2" id="KW-1133">Transmembrane helix</keyword>
<evidence type="ECO:0000256" key="1">
    <source>
        <dbReference type="SAM" id="MobiDB-lite"/>
    </source>
</evidence>
<accession>A0A9K3LCM6</accession>
<feature type="transmembrane region" description="Helical" evidence="2">
    <location>
        <begin position="81"/>
        <end position="98"/>
    </location>
</feature>
<proteinExistence type="predicted"/>
<gene>
    <name evidence="3" type="ORF">IV203_015899</name>
</gene>
<keyword evidence="2" id="KW-0812">Transmembrane</keyword>
<dbReference type="AlphaFoldDB" id="A0A9K3LCM6"/>
<keyword evidence="2" id="KW-0472">Membrane</keyword>
<organism evidence="3 4">
    <name type="scientific">Nitzschia inconspicua</name>
    <dbReference type="NCBI Taxonomy" id="303405"/>
    <lineage>
        <taxon>Eukaryota</taxon>
        <taxon>Sar</taxon>
        <taxon>Stramenopiles</taxon>
        <taxon>Ochrophyta</taxon>
        <taxon>Bacillariophyta</taxon>
        <taxon>Bacillariophyceae</taxon>
        <taxon>Bacillariophycidae</taxon>
        <taxon>Bacillariales</taxon>
        <taxon>Bacillariaceae</taxon>
        <taxon>Nitzschia</taxon>
    </lineage>
</organism>
<reference evidence="3" key="1">
    <citation type="journal article" date="2021" name="Sci. Rep.">
        <title>Diploid genomic architecture of Nitzschia inconspicua, an elite biomass production diatom.</title>
        <authorList>
            <person name="Oliver A."/>
            <person name="Podell S."/>
            <person name="Pinowska A."/>
            <person name="Traller J.C."/>
            <person name="Smith S.R."/>
            <person name="McClure R."/>
            <person name="Beliaev A."/>
            <person name="Bohutskyi P."/>
            <person name="Hill E.A."/>
            <person name="Rabines A."/>
            <person name="Zheng H."/>
            <person name="Allen L.Z."/>
            <person name="Kuo A."/>
            <person name="Grigoriev I.V."/>
            <person name="Allen A.E."/>
            <person name="Hazlebeck D."/>
            <person name="Allen E.E."/>
        </authorList>
    </citation>
    <scope>NUCLEOTIDE SEQUENCE</scope>
    <source>
        <strain evidence="3">Hildebrandi</strain>
    </source>
</reference>